<feature type="region of interest" description="Disordered" evidence="1">
    <location>
        <begin position="1"/>
        <end position="31"/>
    </location>
</feature>
<evidence type="ECO:0000259" key="2">
    <source>
        <dbReference type="Pfam" id="PF04149"/>
    </source>
</evidence>
<comment type="caution">
    <text evidence="3">The sequence shown here is derived from an EMBL/GenBank/DDBJ whole genome shotgun (WGS) entry which is preliminary data.</text>
</comment>
<dbReference type="InterPro" id="IPR007278">
    <property type="entry name" value="DUF397"/>
</dbReference>
<evidence type="ECO:0000313" key="3">
    <source>
        <dbReference type="EMBL" id="NYE13080.1"/>
    </source>
</evidence>
<dbReference type="Pfam" id="PF04149">
    <property type="entry name" value="DUF397"/>
    <property type="match status" value="1"/>
</dbReference>
<dbReference type="Proteomes" id="UP000591272">
    <property type="component" value="Unassembled WGS sequence"/>
</dbReference>
<evidence type="ECO:0000313" key="4">
    <source>
        <dbReference type="Proteomes" id="UP000591272"/>
    </source>
</evidence>
<organism evidence="3 4">
    <name type="scientific">Actinomadura citrea</name>
    <dbReference type="NCBI Taxonomy" id="46158"/>
    <lineage>
        <taxon>Bacteria</taxon>
        <taxon>Bacillati</taxon>
        <taxon>Actinomycetota</taxon>
        <taxon>Actinomycetes</taxon>
        <taxon>Streptosporangiales</taxon>
        <taxon>Thermomonosporaceae</taxon>
        <taxon>Actinomadura</taxon>
    </lineage>
</organism>
<accession>A0A7Y9GAR3</accession>
<name>A0A7Y9GAR3_9ACTN</name>
<dbReference type="AlphaFoldDB" id="A0A7Y9GAR3"/>
<feature type="domain" description="DUF397" evidence="2">
    <location>
        <begin position="18"/>
        <end position="72"/>
    </location>
</feature>
<dbReference type="EMBL" id="JACCBT010000001">
    <property type="protein sequence ID" value="NYE13080.1"/>
    <property type="molecule type" value="Genomic_DNA"/>
</dbReference>
<protein>
    <recommendedName>
        <fullName evidence="2">DUF397 domain-containing protein</fullName>
    </recommendedName>
</protein>
<keyword evidence="4" id="KW-1185">Reference proteome</keyword>
<proteinExistence type="predicted"/>
<evidence type="ECO:0000256" key="1">
    <source>
        <dbReference type="SAM" id="MobiDB-lite"/>
    </source>
</evidence>
<gene>
    <name evidence="3" type="ORF">BJ999_003376</name>
</gene>
<sequence>MLPRTEEVMGGQGDWDKASWRKSRRSGSDGAGGCVSLAVSASYGAIRDSRNPCRTTIVLPKTVLRRMLDDIKNGAFDLR</sequence>
<reference evidence="3 4" key="1">
    <citation type="submission" date="2020-07" db="EMBL/GenBank/DDBJ databases">
        <title>Sequencing the genomes of 1000 actinobacteria strains.</title>
        <authorList>
            <person name="Klenk H.-P."/>
        </authorList>
    </citation>
    <scope>NUCLEOTIDE SEQUENCE [LARGE SCALE GENOMIC DNA]</scope>
    <source>
        <strain evidence="3 4">DSM 43461</strain>
    </source>
</reference>